<sequence>MKTKTIVCLDFDGTIVRGNWHYNFKESSYVPITDRAGLIVNGTLDSDMLPNEEYMANIDAMKQYARKLLQYQDTSFKNLEGLKNIISTLLKQGDCVAITSFSRYPHAIDETLKNLGLLPEEIIKIAVICGMPLGDVEEIGKSQHIERAMAMYNITSPANVLLVDDTFDNTLAARKQGYKAILVQPKDHTYLEKILKFEDDDIPPLKISNFHYKVDPGMILNSIGAKIALFKQQRKQSNSDGDQSTTSTTSTNTDLGKYDSKTDLSLVGEVTEEQLQQ</sequence>
<reference evidence="2 3" key="1">
    <citation type="submission" date="2022-10" db="EMBL/GenBank/DDBJ databases">
        <title>Host association and intracellularity evolved multiple times independently in the Rickettsiales.</title>
        <authorList>
            <person name="Castelli M."/>
            <person name="Nardi T."/>
            <person name="Gammuto L."/>
            <person name="Bellinzona G."/>
            <person name="Sabaneyeva E."/>
            <person name="Potekhin A."/>
            <person name="Serra V."/>
            <person name="Petroni G."/>
            <person name="Sassera D."/>
        </authorList>
    </citation>
    <scope>NUCLEOTIDE SEQUENCE [LARGE SCALE GENOMIC DNA]</scope>
    <source>
        <strain evidence="2 3">Kr 154-4</strain>
    </source>
</reference>
<dbReference type="SUPFAM" id="SSF56784">
    <property type="entry name" value="HAD-like"/>
    <property type="match status" value="1"/>
</dbReference>
<name>A0ABZ0UVT7_9RICK</name>
<gene>
    <name evidence="2" type="ORF">Trichorick_00922</name>
</gene>
<evidence type="ECO:0000313" key="3">
    <source>
        <dbReference type="Proteomes" id="UP001326613"/>
    </source>
</evidence>
<evidence type="ECO:0000313" key="2">
    <source>
        <dbReference type="EMBL" id="WPY01029.1"/>
    </source>
</evidence>
<organism evidence="2 3">
    <name type="scientific">Candidatus Trichorickettsia mobilis</name>
    <dbReference type="NCBI Taxonomy" id="1346319"/>
    <lineage>
        <taxon>Bacteria</taxon>
        <taxon>Pseudomonadati</taxon>
        <taxon>Pseudomonadota</taxon>
        <taxon>Alphaproteobacteria</taxon>
        <taxon>Rickettsiales</taxon>
        <taxon>Rickettsiaceae</taxon>
        <taxon>Rickettsieae</taxon>
        <taxon>Candidatus Trichorickettsia</taxon>
    </lineage>
</organism>
<feature type="compositionally biased region" description="Low complexity" evidence="1">
    <location>
        <begin position="236"/>
        <end position="254"/>
    </location>
</feature>
<proteinExistence type="predicted"/>
<dbReference type="InterPro" id="IPR023214">
    <property type="entry name" value="HAD_sf"/>
</dbReference>
<dbReference type="RefSeq" id="WP_323737843.1">
    <property type="nucleotide sequence ID" value="NZ_CP112932.1"/>
</dbReference>
<dbReference type="EMBL" id="CP112932">
    <property type="protein sequence ID" value="WPY01029.1"/>
    <property type="molecule type" value="Genomic_DNA"/>
</dbReference>
<feature type="region of interest" description="Disordered" evidence="1">
    <location>
        <begin position="234"/>
        <end position="264"/>
    </location>
</feature>
<evidence type="ECO:0000256" key="1">
    <source>
        <dbReference type="SAM" id="MobiDB-lite"/>
    </source>
</evidence>
<protein>
    <submittedName>
        <fullName evidence="2">Phosphatase</fullName>
    </submittedName>
</protein>
<dbReference type="InterPro" id="IPR036412">
    <property type="entry name" value="HAD-like_sf"/>
</dbReference>
<dbReference type="Gene3D" id="3.40.50.1000">
    <property type="entry name" value="HAD superfamily/HAD-like"/>
    <property type="match status" value="1"/>
</dbReference>
<accession>A0ABZ0UVT7</accession>
<dbReference type="Proteomes" id="UP001326613">
    <property type="component" value="Chromosome"/>
</dbReference>
<keyword evidence="3" id="KW-1185">Reference proteome</keyword>